<dbReference type="Pfam" id="PF04430">
    <property type="entry name" value="DUF498"/>
    <property type="match status" value="1"/>
</dbReference>
<dbReference type="InterPro" id="IPR036748">
    <property type="entry name" value="MTH938-like_sf"/>
</dbReference>
<feature type="compositionally biased region" description="Low complexity" evidence="6">
    <location>
        <begin position="156"/>
        <end position="166"/>
    </location>
</feature>
<dbReference type="Gene3D" id="3.40.1230.10">
    <property type="entry name" value="MTH938-like"/>
    <property type="match status" value="1"/>
</dbReference>
<evidence type="ECO:0000256" key="2">
    <source>
        <dbReference type="ARBA" id="ARBA00004173"/>
    </source>
</evidence>
<evidence type="ECO:0000256" key="3">
    <source>
        <dbReference type="ARBA" id="ARBA00021776"/>
    </source>
</evidence>
<comment type="function">
    <text evidence="1">Essential factor for the assembly of mitochondrial NADH:ubiquinone oxidoreductase complex (complex I).</text>
</comment>
<dbReference type="PANTHER" id="PTHR21192">
    <property type="entry name" value="NUCLEAR PROTEIN E3-3"/>
    <property type="match status" value="1"/>
</dbReference>
<evidence type="ECO:0000256" key="5">
    <source>
        <dbReference type="ARBA" id="ARBA00049984"/>
    </source>
</evidence>
<dbReference type="GO" id="GO:0032981">
    <property type="term" value="P:mitochondrial respiratory chain complex I assembly"/>
    <property type="evidence" value="ECO:0007669"/>
    <property type="project" value="InterPro"/>
</dbReference>
<comment type="caution">
    <text evidence="7">The sequence shown here is derived from an EMBL/GenBank/DDBJ whole genome shotgun (WGS) entry which is preliminary data.</text>
</comment>
<dbReference type="Proteomes" id="UP001159641">
    <property type="component" value="Unassembled WGS sequence"/>
</dbReference>
<dbReference type="CDD" id="cd05125">
    <property type="entry name" value="Mth938_2P1-like"/>
    <property type="match status" value="1"/>
</dbReference>
<dbReference type="InterPro" id="IPR007523">
    <property type="entry name" value="NDUFAF3/AAMDC"/>
</dbReference>
<comment type="similarity">
    <text evidence="5">Belongs to the NDUFAF3 family.</text>
</comment>
<organism evidence="7 8">
    <name type="scientific">Eschrichtius robustus</name>
    <name type="common">California gray whale</name>
    <name type="synonym">Eschrichtius gibbosus</name>
    <dbReference type="NCBI Taxonomy" id="9764"/>
    <lineage>
        <taxon>Eukaryota</taxon>
        <taxon>Metazoa</taxon>
        <taxon>Chordata</taxon>
        <taxon>Craniata</taxon>
        <taxon>Vertebrata</taxon>
        <taxon>Euteleostomi</taxon>
        <taxon>Mammalia</taxon>
        <taxon>Eutheria</taxon>
        <taxon>Laurasiatheria</taxon>
        <taxon>Artiodactyla</taxon>
        <taxon>Whippomorpha</taxon>
        <taxon>Cetacea</taxon>
        <taxon>Mysticeti</taxon>
        <taxon>Eschrichtiidae</taxon>
        <taxon>Eschrichtius</taxon>
    </lineage>
</organism>
<reference evidence="7 8" key="1">
    <citation type="submission" date="2022-11" db="EMBL/GenBank/DDBJ databases">
        <title>Whole genome sequence of Eschrichtius robustus ER-17-0199.</title>
        <authorList>
            <person name="Bruniche-Olsen A."/>
            <person name="Black A.N."/>
            <person name="Fields C.J."/>
            <person name="Walden K."/>
            <person name="Dewoody J.A."/>
        </authorList>
    </citation>
    <scope>NUCLEOTIDE SEQUENCE [LARGE SCALE GENOMIC DNA]</scope>
    <source>
        <strain evidence="7">ER-17-0199</strain>
        <tissue evidence="7">Blubber</tissue>
    </source>
</reference>
<keyword evidence="8" id="KW-1185">Reference proteome</keyword>
<dbReference type="AlphaFoldDB" id="A0AB34HI13"/>
<proteinExistence type="inferred from homology"/>
<keyword evidence="4" id="KW-0496">Mitochondrion</keyword>
<protein>
    <recommendedName>
        <fullName evidence="3">NADH dehydrogenase [ubiquinone] 1 alpha subcomplex assembly factor 3</fullName>
    </recommendedName>
</protein>
<evidence type="ECO:0000313" key="7">
    <source>
        <dbReference type="EMBL" id="KAJ8791913.1"/>
    </source>
</evidence>
<evidence type="ECO:0000256" key="1">
    <source>
        <dbReference type="ARBA" id="ARBA00004069"/>
    </source>
</evidence>
<dbReference type="GO" id="GO:0005743">
    <property type="term" value="C:mitochondrial inner membrane"/>
    <property type="evidence" value="ECO:0007669"/>
    <property type="project" value="TreeGrafter"/>
</dbReference>
<accession>A0AB34HI13</accession>
<evidence type="ECO:0000256" key="4">
    <source>
        <dbReference type="ARBA" id="ARBA00023128"/>
    </source>
</evidence>
<feature type="region of interest" description="Disordered" evidence="6">
    <location>
        <begin position="266"/>
        <end position="366"/>
    </location>
</feature>
<feature type="compositionally biased region" description="Polar residues" evidence="6">
    <location>
        <begin position="115"/>
        <end position="125"/>
    </location>
</feature>
<name>A0AB34HI13_ESCRO</name>
<dbReference type="EMBL" id="JAIQCJ010001183">
    <property type="protein sequence ID" value="KAJ8791913.1"/>
    <property type="molecule type" value="Genomic_DNA"/>
</dbReference>
<evidence type="ECO:0000313" key="8">
    <source>
        <dbReference type="Proteomes" id="UP001159641"/>
    </source>
</evidence>
<dbReference type="SUPFAM" id="SSF64076">
    <property type="entry name" value="MTH938-like"/>
    <property type="match status" value="1"/>
</dbReference>
<sequence>MVGAGIWLRPVSGQVRSTYDSSATSAWPTSLARLRVRNLWGWGPGGGAGDFSYSGCMKTVGGGFTPGSERLSLASCGLGLPCGTHRHLQPYPEALGPPSLANGTSGSRDGHRLGSPTSTPVTSSLRAHLRGDGNQSDPIKGPMGPHGSDGTPGNPLRPSSVVSSLPPARPRGWQTRQRAPEANTRWARGDARTCAGASDSHASRPSDSAQDGAQGILGTQANRRFGAILRRNQPATPPRALERPIHAQPRPVRLAAAAPTVALVTVREGRDSGDNRGKPELPTSPSEPDSPKPGLEAWGLTPRPGQVCGSRTGARPPRPGPREAGVMAESRGPGRGWGPGSALRPATPPGVRLPQDGLRRSGEGRTAVADTGAALGDAPSWDRGPWPAPFSLPRWAGRVARCPPRRWGRCSRARLGDATTPLCLRQPPCTPVRHGRRVRASEPVPSAARPSLSACAAAMTLIIPLRRAPRRGHRLTPADDELYQRTRISLLQRESPHDMYIDSYNSRGFTVNGNRVLGPCALLPHSVVQWNVGSHQDITEESFSLFWMLEPRIEIVVVGTGDRTERLQSHLLRAMRQRGIAVEVQDTVCLGLGNAEGSPSLELAQLMLAFSLQPNACATFNFLCHEGRVTGAALIPPPGGAALTSLAQAAE</sequence>
<feature type="compositionally biased region" description="Polar residues" evidence="6">
    <location>
        <begin position="203"/>
        <end position="213"/>
    </location>
</feature>
<gene>
    <name evidence="7" type="ORF">J1605_004138</name>
</gene>
<feature type="region of interest" description="Disordered" evidence="6">
    <location>
        <begin position="89"/>
        <end position="213"/>
    </location>
</feature>
<dbReference type="PANTHER" id="PTHR21192:SF2">
    <property type="entry name" value="NADH DEHYDROGENASE [UBIQUINONE] 1 ALPHA SUBCOMPLEX ASSEMBLY FACTOR 3"/>
    <property type="match status" value="1"/>
</dbReference>
<feature type="compositionally biased region" description="Basic and acidic residues" evidence="6">
    <location>
        <begin position="267"/>
        <end position="279"/>
    </location>
</feature>
<comment type="subcellular location">
    <subcellularLocation>
        <location evidence="2">Mitochondrion</location>
    </subcellularLocation>
</comment>
<dbReference type="InterPro" id="IPR034095">
    <property type="entry name" value="NDUF3"/>
</dbReference>
<evidence type="ECO:0000256" key="6">
    <source>
        <dbReference type="SAM" id="MobiDB-lite"/>
    </source>
</evidence>